<dbReference type="SUPFAM" id="SSF46785">
    <property type="entry name" value="Winged helix' DNA-binding domain"/>
    <property type="match status" value="1"/>
</dbReference>
<evidence type="ECO:0000256" key="1">
    <source>
        <dbReference type="ARBA" id="ARBA00006184"/>
    </source>
</evidence>
<reference evidence="6 7" key="1">
    <citation type="submission" date="2022-06" db="EMBL/GenBank/DDBJ databases">
        <title>Halogeometricum sp. a new haloarchaeum isolate from saline soil.</title>
        <authorList>
            <person name="Strakova D."/>
            <person name="Galisteo C."/>
            <person name="Sanchez-Porro C."/>
            <person name="Ventosa A."/>
        </authorList>
    </citation>
    <scope>NUCLEOTIDE SEQUENCE [LARGE SCALE GENOMIC DNA]</scope>
    <source>
        <strain evidence="6 7">S1BR25-6</strain>
    </source>
</reference>
<dbReference type="Pfam" id="PF09079">
    <property type="entry name" value="WHD_Cdc6"/>
    <property type="match status" value="1"/>
</dbReference>
<comment type="similarity">
    <text evidence="1">Belongs to the CDC6/cdc18 family.</text>
</comment>
<feature type="domain" description="Cdc6 C-terminal" evidence="5">
    <location>
        <begin position="8"/>
        <end position="77"/>
    </location>
</feature>
<accession>A0ABU2GJZ2</accession>
<keyword evidence="7" id="KW-1185">Reference proteome</keyword>
<dbReference type="CDD" id="cd08768">
    <property type="entry name" value="Cdc6_C"/>
    <property type="match status" value="1"/>
</dbReference>
<comment type="caution">
    <text evidence="6">The sequence shown here is derived from an EMBL/GenBank/DDBJ whole genome shotgun (WGS) entry which is preliminary data.</text>
</comment>
<dbReference type="InterPro" id="IPR015163">
    <property type="entry name" value="Cdc6_C"/>
</dbReference>
<dbReference type="InterPro" id="IPR036390">
    <property type="entry name" value="WH_DNA-bd_sf"/>
</dbReference>
<keyword evidence="2" id="KW-0235">DNA replication</keyword>
<dbReference type="InterPro" id="IPR036388">
    <property type="entry name" value="WH-like_DNA-bd_sf"/>
</dbReference>
<sequence length="105" mass="12234">MNIPTATPVWSRLIYQRYKKLCEFQGRDPRTTRRIRSFLSDFEILNLTLSHMEHRGQDGGTYREHQLNRDIATVVNALQTIISEFGAYQSILEYLPDSGEEFAPI</sequence>
<dbReference type="Proteomes" id="UP001257060">
    <property type="component" value="Unassembled WGS sequence"/>
</dbReference>
<name>A0ABU2GJZ2_9EURY</name>
<keyword evidence="3" id="KW-0547">Nucleotide-binding</keyword>
<evidence type="ECO:0000256" key="3">
    <source>
        <dbReference type="ARBA" id="ARBA00022741"/>
    </source>
</evidence>
<evidence type="ECO:0000256" key="4">
    <source>
        <dbReference type="ARBA" id="ARBA00022840"/>
    </source>
</evidence>
<evidence type="ECO:0000259" key="5">
    <source>
        <dbReference type="Pfam" id="PF09079"/>
    </source>
</evidence>
<gene>
    <name evidence="6" type="ORF">NDI76_20570</name>
</gene>
<organism evidence="6 7">
    <name type="scientific">Halogeometricum salsisoli</name>
    <dbReference type="NCBI Taxonomy" id="2950536"/>
    <lineage>
        <taxon>Archaea</taxon>
        <taxon>Methanobacteriati</taxon>
        <taxon>Methanobacteriota</taxon>
        <taxon>Stenosarchaea group</taxon>
        <taxon>Halobacteria</taxon>
        <taxon>Halobacteriales</taxon>
        <taxon>Haloferacaceae</taxon>
        <taxon>Halogeometricum</taxon>
    </lineage>
</organism>
<protein>
    <recommendedName>
        <fullName evidence="5">Cdc6 C-terminal domain-containing protein</fullName>
    </recommendedName>
</protein>
<evidence type="ECO:0000313" key="7">
    <source>
        <dbReference type="Proteomes" id="UP001257060"/>
    </source>
</evidence>
<proteinExistence type="inferred from homology"/>
<keyword evidence="4" id="KW-0067">ATP-binding</keyword>
<evidence type="ECO:0000256" key="2">
    <source>
        <dbReference type="ARBA" id="ARBA00022705"/>
    </source>
</evidence>
<dbReference type="EMBL" id="JAMQOP010000005">
    <property type="protein sequence ID" value="MDS0301135.1"/>
    <property type="molecule type" value="Genomic_DNA"/>
</dbReference>
<evidence type="ECO:0000313" key="6">
    <source>
        <dbReference type="EMBL" id="MDS0301135.1"/>
    </source>
</evidence>
<dbReference type="Gene3D" id="1.10.10.10">
    <property type="entry name" value="Winged helix-like DNA-binding domain superfamily/Winged helix DNA-binding domain"/>
    <property type="match status" value="1"/>
</dbReference>